<dbReference type="FunFam" id="3.50.50.60:FF:000021">
    <property type="entry name" value="Ubiquinone biosynthesis monooxygenase COQ6"/>
    <property type="match status" value="1"/>
</dbReference>
<dbReference type="InterPro" id="IPR002938">
    <property type="entry name" value="FAD-bd"/>
</dbReference>
<dbReference type="PRINTS" id="PR00420">
    <property type="entry name" value="RNGMNOXGNASE"/>
</dbReference>
<reference evidence="10" key="1">
    <citation type="submission" date="2022-03" db="EMBL/GenBank/DDBJ databases">
        <title>Genomic Encyclopedia of Type Strains, Phase III (KMG-III): the genomes of soil and plant-associated and newly described type strains.</title>
        <authorList>
            <person name="Whitman W."/>
        </authorList>
    </citation>
    <scope>NUCLEOTIDE SEQUENCE</scope>
    <source>
        <strain evidence="10">ANL 6-2</strain>
    </source>
</reference>
<comment type="subunit">
    <text evidence="8">Component of the Ubi complex metabolon, which regroups five ubiquinone biosynthesis proteins (UbiE, UbiF, UbiG, UbiH and UbiI) and two accessory factors (UbiK and the lipid-binding protein UbiJ).</text>
</comment>
<evidence type="ECO:0000256" key="7">
    <source>
        <dbReference type="ARBA" id="ARBA00023033"/>
    </source>
</evidence>
<dbReference type="Proteomes" id="UP001205843">
    <property type="component" value="Unassembled WGS sequence"/>
</dbReference>
<evidence type="ECO:0000256" key="4">
    <source>
        <dbReference type="ARBA" id="ARBA00022630"/>
    </source>
</evidence>
<dbReference type="PANTHER" id="PTHR43876">
    <property type="entry name" value="UBIQUINONE BIOSYNTHESIS MONOOXYGENASE COQ6, MITOCHONDRIAL"/>
    <property type="match status" value="1"/>
</dbReference>
<keyword evidence="5" id="KW-0274">FAD</keyword>
<keyword evidence="11" id="KW-1185">Reference proteome</keyword>
<dbReference type="EMBL" id="JALJXV010000012">
    <property type="protein sequence ID" value="MCP1676897.1"/>
    <property type="molecule type" value="Genomic_DNA"/>
</dbReference>
<organism evidence="10 11">
    <name type="scientific">Natronocella acetinitrilica</name>
    <dbReference type="NCBI Taxonomy" id="414046"/>
    <lineage>
        <taxon>Bacteria</taxon>
        <taxon>Pseudomonadati</taxon>
        <taxon>Pseudomonadota</taxon>
        <taxon>Gammaproteobacteria</taxon>
        <taxon>Chromatiales</taxon>
        <taxon>Ectothiorhodospiraceae</taxon>
        <taxon>Natronocella</taxon>
    </lineage>
</organism>
<evidence type="ECO:0000256" key="1">
    <source>
        <dbReference type="ARBA" id="ARBA00001974"/>
    </source>
</evidence>
<dbReference type="PROSITE" id="PS01304">
    <property type="entry name" value="UBIH"/>
    <property type="match status" value="1"/>
</dbReference>
<dbReference type="GO" id="GO:0008682">
    <property type="term" value="F:3-demethoxyubiquinol 3-hydroxylase activity"/>
    <property type="evidence" value="ECO:0007669"/>
    <property type="project" value="TreeGrafter"/>
</dbReference>
<feature type="domain" description="FAD-binding" evidence="9">
    <location>
        <begin position="5"/>
        <end position="347"/>
    </location>
</feature>
<comment type="caution">
    <text evidence="10">The sequence shown here is derived from an EMBL/GenBank/DDBJ whole genome shotgun (WGS) entry which is preliminary data.</text>
</comment>
<dbReference type="AlphaFoldDB" id="A0AAE3KI12"/>
<dbReference type="InterPro" id="IPR051205">
    <property type="entry name" value="UbiH/COQ6_monooxygenase"/>
</dbReference>
<name>A0AAE3KI12_9GAMM</name>
<dbReference type="PANTHER" id="PTHR43876:SF10">
    <property type="entry name" value="3-DEMETHOXYUBIQUINOL 3-HYDROXYLASE"/>
    <property type="match status" value="1"/>
</dbReference>
<comment type="similarity">
    <text evidence="3">Belongs to the UbiH/COQ6 family.</text>
</comment>
<comment type="pathway">
    <text evidence="2">Cofactor biosynthesis; ubiquinone biosynthesis.</text>
</comment>
<evidence type="ECO:0000256" key="5">
    <source>
        <dbReference type="ARBA" id="ARBA00022827"/>
    </source>
</evidence>
<proteinExistence type="inferred from homology"/>
<accession>A0AAE3KI12</accession>
<dbReference type="RefSeq" id="WP_253484350.1">
    <property type="nucleotide sequence ID" value="NZ_JALJXV010000012.1"/>
</dbReference>
<keyword evidence="7" id="KW-0503">Monooxygenase</keyword>
<dbReference type="GO" id="GO:0071949">
    <property type="term" value="F:FAD binding"/>
    <property type="evidence" value="ECO:0007669"/>
    <property type="project" value="InterPro"/>
</dbReference>
<gene>
    <name evidence="10" type="ORF">J2T57_004071</name>
</gene>
<dbReference type="SUPFAM" id="SSF51905">
    <property type="entry name" value="FAD/NAD(P)-binding domain"/>
    <property type="match status" value="1"/>
</dbReference>
<evidence type="ECO:0000313" key="10">
    <source>
        <dbReference type="EMBL" id="MCP1676897.1"/>
    </source>
</evidence>
<dbReference type="InterPro" id="IPR036188">
    <property type="entry name" value="FAD/NAD-bd_sf"/>
</dbReference>
<dbReference type="Gene3D" id="3.50.50.60">
    <property type="entry name" value="FAD/NAD(P)-binding domain"/>
    <property type="match status" value="2"/>
</dbReference>
<dbReference type="GO" id="GO:0110142">
    <property type="term" value="C:ubiquinone biosynthesis complex"/>
    <property type="evidence" value="ECO:0007669"/>
    <property type="project" value="UniProtKB-ARBA"/>
</dbReference>
<keyword evidence="4" id="KW-0285">Flavoprotein</keyword>
<dbReference type="InterPro" id="IPR010971">
    <property type="entry name" value="UbiH/COQ6"/>
</dbReference>
<keyword evidence="6 10" id="KW-0560">Oxidoreductase</keyword>
<comment type="cofactor">
    <cofactor evidence="1">
        <name>FAD</name>
        <dbReference type="ChEBI" id="CHEBI:57692"/>
    </cofactor>
</comment>
<evidence type="ECO:0000256" key="8">
    <source>
        <dbReference type="ARBA" id="ARBA00065734"/>
    </source>
</evidence>
<dbReference type="EC" id="1.14.13.-" evidence="10"/>
<evidence type="ECO:0000259" key="9">
    <source>
        <dbReference type="Pfam" id="PF01494"/>
    </source>
</evidence>
<dbReference type="Pfam" id="PF01494">
    <property type="entry name" value="FAD_binding_3"/>
    <property type="match status" value="1"/>
</dbReference>
<evidence type="ECO:0000313" key="11">
    <source>
        <dbReference type="Proteomes" id="UP001205843"/>
    </source>
</evidence>
<sequence length="401" mass="42689">MTEPVDVIVVGGGMVGATLAALLGRSGVSVAVVEGGQAPTWSEADPPDLRVSSVNAAAQQVFVECGAWAAMEAGRAAPFRRLRAWDASGRGETCFEAGDAGLERFGWFVENRLIRTALWQALENLPAVTVVCPGEPLAIEQDVESVCLRLRDGHEITGRLLVGADGARSSIRRLAGIDMPMHDYGQHALIVNAVTTLPQQDITWQRFTPSGPQAFLPLVGHHASLVWYDAPDNVRRLQALSDQALIEAILGVFPAELGGIEAILGRGSFPIRRGHARRYRDHRLALVGDAAHVIHPLGGQGLNLGILDAAALARGIIRAQGQGADVGAAAVLARYEARRRPRNAAMIAAMDAFHRVFTAPIPQLRETAAFALGIANQAGPMKRLVMRHAMGLPAFGRAVGL</sequence>
<dbReference type="GO" id="GO:0006744">
    <property type="term" value="P:ubiquinone biosynthetic process"/>
    <property type="evidence" value="ECO:0007669"/>
    <property type="project" value="InterPro"/>
</dbReference>
<protein>
    <submittedName>
        <fullName evidence="10">2-octaprenyl-3-methyl-6-methoxy-1,4-benzoquinol hydroxylase</fullName>
        <ecNumber evidence="10">1.14.13.-</ecNumber>
    </submittedName>
</protein>
<dbReference type="InterPro" id="IPR018168">
    <property type="entry name" value="Ubi_Hdrlase_CS"/>
</dbReference>
<evidence type="ECO:0000256" key="3">
    <source>
        <dbReference type="ARBA" id="ARBA00005349"/>
    </source>
</evidence>
<evidence type="ECO:0000256" key="6">
    <source>
        <dbReference type="ARBA" id="ARBA00023002"/>
    </source>
</evidence>
<dbReference type="NCBIfam" id="TIGR01988">
    <property type="entry name" value="Ubi-OHases"/>
    <property type="match status" value="1"/>
</dbReference>
<evidence type="ECO:0000256" key="2">
    <source>
        <dbReference type="ARBA" id="ARBA00004749"/>
    </source>
</evidence>